<organism evidence="2 3">
    <name type="scientific">Aspergillus sydowii CBS 593.65</name>
    <dbReference type="NCBI Taxonomy" id="1036612"/>
    <lineage>
        <taxon>Eukaryota</taxon>
        <taxon>Fungi</taxon>
        <taxon>Dikarya</taxon>
        <taxon>Ascomycota</taxon>
        <taxon>Pezizomycotina</taxon>
        <taxon>Eurotiomycetes</taxon>
        <taxon>Eurotiomycetidae</taxon>
        <taxon>Eurotiales</taxon>
        <taxon>Aspergillaceae</taxon>
        <taxon>Aspergillus</taxon>
        <taxon>Aspergillus subgen. Nidulantes</taxon>
    </lineage>
</organism>
<evidence type="ECO:0000313" key="3">
    <source>
        <dbReference type="Proteomes" id="UP000184356"/>
    </source>
</evidence>
<protein>
    <submittedName>
        <fullName evidence="2">Uncharacterized protein</fullName>
    </submittedName>
</protein>
<gene>
    <name evidence="2" type="ORF">ASPSYDRAFT_983053</name>
</gene>
<dbReference type="GeneID" id="63769325"/>
<proteinExistence type="predicted"/>
<dbReference type="RefSeq" id="XP_040702703.1">
    <property type="nucleotide sequence ID" value="XM_040853252.1"/>
</dbReference>
<dbReference type="EMBL" id="KV878586">
    <property type="protein sequence ID" value="OJJ58897.1"/>
    <property type="molecule type" value="Genomic_DNA"/>
</dbReference>
<evidence type="ECO:0000256" key="1">
    <source>
        <dbReference type="SAM" id="MobiDB-lite"/>
    </source>
</evidence>
<dbReference type="Proteomes" id="UP000184356">
    <property type="component" value="Unassembled WGS sequence"/>
</dbReference>
<dbReference type="AlphaFoldDB" id="A0A1L9THJ3"/>
<reference evidence="3" key="1">
    <citation type="journal article" date="2017" name="Genome Biol.">
        <title>Comparative genomics reveals high biological diversity and specific adaptations in the industrially and medically important fungal genus Aspergillus.</title>
        <authorList>
            <person name="de Vries R.P."/>
            <person name="Riley R."/>
            <person name="Wiebenga A."/>
            <person name="Aguilar-Osorio G."/>
            <person name="Amillis S."/>
            <person name="Uchima C.A."/>
            <person name="Anderluh G."/>
            <person name="Asadollahi M."/>
            <person name="Askin M."/>
            <person name="Barry K."/>
            <person name="Battaglia E."/>
            <person name="Bayram O."/>
            <person name="Benocci T."/>
            <person name="Braus-Stromeyer S.A."/>
            <person name="Caldana C."/>
            <person name="Canovas D."/>
            <person name="Cerqueira G.C."/>
            <person name="Chen F."/>
            <person name="Chen W."/>
            <person name="Choi C."/>
            <person name="Clum A."/>
            <person name="Dos Santos R.A."/>
            <person name="Damasio A.R."/>
            <person name="Diallinas G."/>
            <person name="Emri T."/>
            <person name="Fekete E."/>
            <person name="Flipphi M."/>
            <person name="Freyberg S."/>
            <person name="Gallo A."/>
            <person name="Gournas C."/>
            <person name="Habgood R."/>
            <person name="Hainaut M."/>
            <person name="Harispe M.L."/>
            <person name="Henrissat B."/>
            <person name="Hilden K.S."/>
            <person name="Hope R."/>
            <person name="Hossain A."/>
            <person name="Karabika E."/>
            <person name="Karaffa L."/>
            <person name="Karanyi Z."/>
            <person name="Krasevec N."/>
            <person name="Kuo A."/>
            <person name="Kusch H."/>
            <person name="LaButti K."/>
            <person name="Lagendijk E.L."/>
            <person name="Lapidus A."/>
            <person name="Levasseur A."/>
            <person name="Lindquist E."/>
            <person name="Lipzen A."/>
            <person name="Logrieco A.F."/>
            <person name="MacCabe A."/>
            <person name="Maekelae M.R."/>
            <person name="Malavazi I."/>
            <person name="Melin P."/>
            <person name="Meyer V."/>
            <person name="Mielnichuk N."/>
            <person name="Miskei M."/>
            <person name="Molnar A.P."/>
            <person name="Mule G."/>
            <person name="Ngan C.Y."/>
            <person name="Orejas M."/>
            <person name="Orosz E."/>
            <person name="Ouedraogo J.P."/>
            <person name="Overkamp K.M."/>
            <person name="Park H.-S."/>
            <person name="Perrone G."/>
            <person name="Piumi F."/>
            <person name="Punt P.J."/>
            <person name="Ram A.F."/>
            <person name="Ramon A."/>
            <person name="Rauscher S."/>
            <person name="Record E."/>
            <person name="Riano-Pachon D.M."/>
            <person name="Robert V."/>
            <person name="Roehrig J."/>
            <person name="Ruller R."/>
            <person name="Salamov A."/>
            <person name="Salih N.S."/>
            <person name="Samson R.A."/>
            <person name="Sandor E."/>
            <person name="Sanguinetti M."/>
            <person name="Schuetze T."/>
            <person name="Sepcic K."/>
            <person name="Shelest E."/>
            <person name="Sherlock G."/>
            <person name="Sophianopoulou V."/>
            <person name="Squina F.M."/>
            <person name="Sun H."/>
            <person name="Susca A."/>
            <person name="Todd R.B."/>
            <person name="Tsang A."/>
            <person name="Unkles S.E."/>
            <person name="van de Wiele N."/>
            <person name="van Rossen-Uffink D."/>
            <person name="Oliveira J.V."/>
            <person name="Vesth T.C."/>
            <person name="Visser J."/>
            <person name="Yu J.-H."/>
            <person name="Zhou M."/>
            <person name="Andersen M.R."/>
            <person name="Archer D.B."/>
            <person name="Baker S.E."/>
            <person name="Benoit I."/>
            <person name="Brakhage A.A."/>
            <person name="Braus G.H."/>
            <person name="Fischer R."/>
            <person name="Frisvad J.C."/>
            <person name="Goldman G.H."/>
            <person name="Houbraken J."/>
            <person name="Oakley B."/>
            <person name="Pocsi I."/>
            <person name="Scazzocchio C."/>
            <person name="Seiboth B."/>
            <person name="vanKuyk P.A."/>
            <person name="Wortman J."/>
            <person name="Dyer P.S."/>
            <person name="Grigoriev I.V."/>
        </authorList>
    </citation>
    <scope>NUCLEOTIDE SEQUENCE [LARGE SCALE GENOMIC DNA]</scope>
    <source>
        <strain evidence="3">CBS 593.65</strain>
    </source>
</reference>
<evidence type="ECO:0000313" key="2">
    <source>
        <dbReference type="EMBL" id="OJJ58897.1"/>
    </source>
</evidence>
<sequence length="179" mass="19525">MFHNIIVQPNTSISMESSRNRCNFPGFSRRYALCSSFQSPPTRSNPLRVASQGEGVSISAALGPGPQDETSLLTSGPPRTLANLRRATSPSPPRNRWLIIVFLTGAVEDGYHLCRVGAGGCSTCRNLPQFLPDAVGFPILLRTWASEYCSCQDPTVSNSWRCPESPCETVVDIWFCVAS</sequence>
<keyword evidence="3" id="KW-1185">Reference proteome</keyword>
<dbReference type="VEuPathDB" id="FungiDB:ASPSYDRAFT_983053"/>
<feature type="region of interest" description="Disordered" evidence="1">
    <location>
        <begin position="58"/>
        <end position="79"/>
    </location>
</feature>
<accession>A0A1L9THJ3</accession>
<name>A0A1L9THJ3_9EURO</name>